<dbReference type="InParanoid" id="A0A0D2J7T7"/>
<keyword evidence="1" id="KW-0328">Glycosyltransferase</keyword>
<dbReference type="PANTHER" id="PTHR34136:SF1">
    <property type="entry name" value="UDP-N-ACETYL-D-MANNOSAMINURONIC ACID TRANSFERASE"/>
    <property type="match status" value="1"/>
</dbReference>
<protein>
    <submittedName>
        <fullName evidence="3">UDP-phosphate galactose phosphotransferase</fullName>
    </submittedName>
</protein>
<organism evidence="3 4">
    <name type="scientific">Dethiosulfatarculus sandiegensis</name>
    <dbReference type="NCBI Taxonomy" id="1429043"/>
    <lineage>
        <taxon>Bacteria</taxon>
        <taxon>Pseudomonadati</taxon>
        <taxon>Thermodesulfobacteriota</taxon>
        <taxon>Desulfarculia</taxon>
        <taxon>Desulfarculales</taxon>
        <taxon>Desulfarculaceae</taxon>
        <taxon>Dethiosulfatarculus</taxon>
    </lineage>
</organism>
<dbReference type="FunCoup" id="A0A0D2J7T7">
    <property type="interactions" value="155"/>
</dbReference>
<evidence type="ECO:0000313" key="3">
    <source>
        <dbReference type="EMBL" id="KIX14269.1"/>
    </source>
</evidence>
<comment type="caution">
    <text evidence="3">The sequence shown here is derived from an EMBL/GenBank/DDBJ whole genome shotgun (WGS) entry which is preliminary data.</text>
</comment>
<name>A0A0D2J7T7_9BACT</name>
<keyword evidence="2 3" id="KW-0808">Transferase</keyword>
<dbReference type="NCBIfam" id="TIGR00696">
    <property type="entry name" value="wecG_tagA_cpsF"/>
    <property type="match status" value="1"/>
</dbReference>
<dbReference type="AlphaFoldDB" id="A0A0D2J7T7"/>
<sequence>MCFLNAHYANQACANPAYRRALAQADLVLADGSGLALAGLILKNPVRENLNGTDLIPWLFKELPSQRVKVYLLGARPGVAEKAARCLRGIHPKIEIAGWHHGYFPEDQTQEILARIALHKVDVLLAAMGAPKQELWLAEHLPETGAGLGLAVGGLFDFLAGEVPRAPLAWRGLGIEWLWRLFQEPGRLWRRYLLGNFLFLHRVWRQSRERFP</sequence>
<proteinExistence type="predicted"/>
<dbReference type="InterPro" id="IPR004629">
    <property type="entry name" value="WecG_TagA_CpsF"/>
</dbReference>
<evidence type="ECO:0000256" key="1">
    <source>
        <dbReference type="ARBA" id="ARBA00022676"/>
    </source>
</evidence>
<accession>A0A0D2J7T7</accession>
<reference evidence="3 4" key="1">
    <citation type="submission" date="2013-11" db="EMBL/GenBank/DDBJ databases">
        <title>Metagenomic analysis of a methanogenic consortium involved in long chain n-alkane degradation.</title>
        <authorList>
            <person name="Davidova I.A."/>
            <person name="Callaghan A.V."/>
            <person name="Wawrik B."/>
            <person name="Pruitt S."/>
            <person name="Marks C."/>
            <person name="Duncan K.E."/>
            <person name="Suflita J.M."/>
        </authorList>
    </citation>
    <scope>NUCLEOTIDE SEQUENCE [LARGE SCALE GENOMIC DNA]</scope>
    <source>
        <strain evidence="3 4">SPR</strain>
    </source>
</reference>
<evidence type="ECO:0000313" key="4">
    <source>
        <dbReference type="Proteomes" id="UP000032233"/>
    </source>
</evidence>
<keyword evidence="4" id="KW-1185">Reference proteome</keyword>
<dbReference type="GO" id="GO:0016758">
    <property type="term" value="F:hexosyltransferase activity"/>
    <property type="evidence" value="ECO:0007669"/>
    <property type="project" value="TreeGrafter"/>
</dbReference>
<dbReference type="CDD" id="cd06533">
    <property type="entry name" value="Glyco_transf_WecG_TagA"/>
    <property type="match status" value="1"/>
</dbReference>
<dbReference type="Pfam" id="PF03808">
    <property type="entry name" value="Glyco_tran_WecG"/>
    <property type="match status" value="1"/>
</dbReference>
<dbReference type="PANTHER" id="PTHR34136">
    <property type="match status" value="1"/>
</dbReference>
<evidence type="ECO:0000256" key="2">
    <source>
        <dbReference type="ARBA" id="ARBA00022679"/>
    </source>
</evidence>
<dbReference type="STRING" id="1429043.X474_09995"/>
<dbReference type="EMBL" id="AZAC01000011">
    <property type="protein sequence ID" value="KIX14269.1"/>
    <property type="molecule type" value="Genomic_DNA"/>
</dbReference>
<gene>
    <name evidence="3" type="ORF">X474_09995</name>
</gene>
<dbReference type="Proteomes" id="UP000032233">
    <property type="component" value="Unassembled WGS sequence"/>
</dbReference>